<gene>
    <name evidence="2" type="ORF">ACFOEV_11275</name>
</gene>
<dbReference type="PROSITE" id="PS00409">
    <property type="entry name" value="PROKAR_NTER_METHYL"/>
    <property type="match status" value="1"/>
</dbReference>
<evidence type="ECO:0000313" key="3">
    <source>
        <dbReference type="Proteomes" id="UP001595579"/>
    </source>
</evidence>
<name>A0ABV7LPC2_9GAMM</name>
<feature type="transmembrane region" description="Helical" evidence="1">
    <location>
        <begin position="24"/>
        <end position="44"/>
    </location>
</feature>
<reference evidence="3" key="1">
    <citation type="journal article" date="2019" name="Int. J. Syst. Evol. Microbiol.">
        <title>The Global Catalogue of Microorganisms (GCM) 10K type strain sequencing project: providing services to taxonomists for standard genome sequencing and annotation.</title>
        <authorList>
            <consortium name="The Broad Institute Genomics Platform"/>
            <consortium name="The Broad Institute Genome Sequencing Center for Infectious Disease"/>
            <person name="Wu L."/>
            <person name="Ma J."/>
        </authorList>
    </citation>
    <scope>NUCLEOTIDE SEQUENCE [LARGE SCALE GENOMIC DNA]</scope>
    <source>
        <strain evidence="3">CECT 7698</strain>
    </source>
</reference>
<keyword evidence="1" id="KW-1133">Transmembrane helix</keyword>
<sequence length="195" mass="21475">MTMSAEQELQQAPGAQRGFTLVELMVALVIGLIITLGATQLFIASKRSYDRIESLAQRQEATRFLVSVLSQDIRGARAVIREPADPDQAIEHLDLVFDGREDDVYCSGGQQLSALRYSFSDNILRLDMNCGGEGFTGEPQPLVSGLTAFDAVPDASSLFLDVMLEFEPLGADEPEDRRRITFRVANRTEVVGTFD</sequence>
<evidence type="ECO:0000313" key="2">
    <source>
        <dbReference type="EMBL" id="MFC3284187.1"/>
    </source>
</evidence>
<proteinExistence type="predicted"/>
<comment type="caution">
    <text evidence="2">The sequence shown here is derived from an EMBL/GenBank/DDBJ whole genome shotgun (WGS) entry which is preliminary data.</text>
</comment>
<dbReference type="EMBL" id="JBHRUG010000023">
    <property type="protein sequence ID" value="MFC3284187.1"/>
    <property type="molecule type" value="Genomic_DNA"/>
</dbReference>
<evidence type="ECO:0000256" key="1">
    <source>
        <dbReference type="SAM" id="Phobius"/>
    </source>
</evidence>
<keyword evidence="1" id="KW-0472">Membrane</keyword>
<dbReference type="NCBIfam" id="TIGR02532">
    <property type="entry name" value="IV_pilin_GFxxxE"/>
    <property type="match status" value="1"/>
</dbReference>
<accession>A0ABV7LPC2</accession>
<dbReference type="RefSeq" id="WP_386773929.1">
    <property type="nucleotide sequence ID" value="NZ_JBHRUG010000023.1"/>
</dbReference>
<keyword evidence="3" id="KW-1185">Reference proteome</keyword>
<dbReference type="InterPro" id="IPR012902">
    <property type="entry name" value="N_methyl_site"/>
</dbReference>
<keyword evidence="1" id="KW-0812">Transmembrane</keyword>
<dbReference type="Proteomes" id="UP001595579">
    <property type="component" value="Unassembled WGS sequence"/>
</dbReference>
<protein>
    <submittedName>
        <fullName evidence="2">Prepilin-type N-terminal cleavage/methylation domain-containing protein</fullName>
    </submittedName>
</protein>
<dbReference type="Pfam" id="PF07963">
    <property type="entry name" value="N_methyl"/>
    <property type="match status" value="1"/>
</dbReference>
<organism evidence="2 3">
    <name type="scientific">Litchfieldella rifensis</name>
    <dbReference type="NCBI Taxonomy" id="762643"/>
    <lineage>
        <taxon>Bacteria</taxon>
        <taxon>Pseudomonadati</taxon>
        <taxon>Pseudomonadota</taxon>
        <taxon>Gammaproteobacteria</taxon>
        <taxon>Oceanospirillales</taxon>
        <taxon>Halomonadaceae</taxon>
        <taxon>Litchfieldella</taxon>
    </lineage>
</organism>